<keyword evidence="2" id="KW-1185">Reference proteome</keyword>
<evidence type="ECO:0000313" key="1">
    <source>
        <dbReference type="EMBL" id="KAH7988733.1"/>
    </source>
</evidence>
<evidence type="ECO:0000313" key="2">
    <source>
        <dbReference type="Proteomes" id="UP000827872"/>
    </source>
</evidence>
<organism evidence="1 2">
    <name type="scientific">Sphaerodactylus townsendi</name>
    <dbReference type="NCBI Taxonomy" id="933632"/>
    <lineage>
        <taxon>Eukaryota</taxon>
        <taxon>Metazoa</taxon>
        <taxon>Chordata</taxon>
        <taxon>Craniata</taxon>
        <taxon>Vertebrata</taxon>
        <taxon>Euteleostomi</taxon>
        <taxon>Lepidosauria</taxon>
        <taxon>Squamata</taxon>
        <taxon>Bifurcata</taxon>
        <taxon>Gekkota</taxon>
        <taxon>Sphaerodactylidae</taxon>
        <taxon>Sphaerodactylus</taxon>
    </lineage>
</organism>
<comment type="caution">
    <text evidence="1">The sequence shown here is derived from an EMBL/GenBank/DDBJ whole genome shotgun (WGS) entry which is preliminary data.</text>
</comment>
<reference evidence="1" key="1">
    <citation type="submission" date="2021-08" db="EMBL/GenBank/DDBJ databases">
        <title>The first chromosome-level gecko genome reveals the dynamic sex chromosomes of Neotropical dwarf geckos (Sphaerodactylidae: Sphaerodactylus).</title>
        <authorList>
            <person name="Pinto B.J."/>
            <person name="Keating S.E."/>
            <person name="Gamble T."/>
        </authorList>
    </citation>
    <scope>NUCLEOTIDE SEQUENCE</scope>
    <source>
        <strain evidence="1">TG3544</strain>
    </source>
</reference>
<accession>A0ACB8E8W3</accession>
<sequence length="198" mass="21822">MSAGAAAAATRRRGNEQAKPERKETWASAAEDKAEADGQDCPTFRKDCFQEAWVEEKENTPAPPGQKKIVRGGQSLQYKEKRFKEIHTDAPGPGAYFQVAPVGVEIQSKMKQPSKVPEVQKVASNLKLFRKTDAPSIPYRGQTFGYEESEDGTLVKHKPPEKDNTLGPAYYQEDPVTEHGNPIHQKINQSAPGIKSCG</sequence>
<protein>
    <submittedName>
        <fullName evidence="1">Uncharacterized protein</fullName>
    </submittedName>
</protein>
<dbReference type="EMBL" id="CM037623">
    <property type="protein sequence ID" value="KAH7988733.1"/>
    <property type="molecule type" value="Genomic_DNA"/>
</dbReference>
<gene>
    <name evidence="1" type="ORF">K3G42_020953</name>
</gene>
<proteinExistence type="predicted"/>
<name>A0ACB8E8W3_9SAUR</name>
<dbReference type="Proteomes" id="UP000827872">
    <property type="component" value="Linkage Group LG10"/>
</dbReference>